<accession>A0ABT7MX18</accession>
<keyword evidence="1" id="KW-0472">Membrane</keyword>
<evidence type="ECO:0000256" key="1">
    <source>
        <dbReference type="SAM" id="Phobius"/>
    </source>
</evidence>
<dbReference type="NCBIfam" id="TIGR04088">
    <property type="entry name" value="cognate_SipW"/>
    <property type="match status" value="1"/>
</dbReference>
<feature type="transmembrane region" description="Helical" evidence="1">
    <location>
        <begin position="25"/>
        <end position="44"/>
    </location>
</feature>
<sequence>MSADDAADRAVTTPRRRWRGRKVRAILAGGLVLGIGAAITLAAWTDDEFAKGTFTAGQFNLQGATDGSTYADHNSSAGAAALSFSTGFNNMSPNQTVYAGFWLRLAAGTTSGANLQLAGYSGTGTATAQLTYTIYTIAAAATCNASTATGTPIATGTLSDTTATSTVVALAAPVSPAAGAAQQLCFAVTSSAALAQSSSATGTWQFTATSS</sequence>
<evidence type="ECO:0000313" key="3">
    <source>
        <dbReference type="Proteomes" id="UP001235064"/>
    </source>
</evidence>
<dbReference type="InterPro" id="IPR023833">
    <property type="entry name" value="Signal_pept_SipW-depend-type"/>
</dbReference>
<keyword evidence="1" id="KW-1133">Transmembrane helix</keyword>
<protein>
    <submittedName>
        <fullName evidence="2">SipW-dependent-type signal peptide-containing protein</fullName>
    </submittedName>
</protein>
<proteinExistence type="predicted"/>
<comment type="caution">
    <text evidence="2">The sequence shown here is derived from an EMBL/GenBank/DDBJ whole genome shotgun (WGS) entry which is preliminary data.</text>
</comment>
<gene>
    <name evidence="2" type="ORF">QSV35_06595</name>
</gene>
<reference evidence="2 3" key="1">
    <citation type="submission" date="2023-06" db="EMBL/GenBank/DDBJ databases">
        <title>Microbacterium sp. nov., isolated from a waste landfill.</title>
        <authorList>
            <person name="Wen W."/>
        </authorList>
    </citation>
    <scope>NUCLEOTIDE SEQUENCE [LARGE SCALE GENOMIC DNA]</scope>
    <source>
        <strain evidence="2 3">ASV49</strain>
    </source>
</reference>
<organism evidence="2 3">
    <name type="scientific">Microbacterium candidum</name>
    <dbReference type="NCBI Taxonomy" id="3041922"/>
    <lineage>
        <taxon>Bacteria</taxon>
        <taxon>Bacillati</taxon>
        <taxon>Actinomycetota</taxon>
        <taxon>Actinomycetes</taxon>
        <taxon>Micrococcales</taxon>
        <taxon>Microbacteriaceae</taxon>
        <taxon>Microbacterium</taxon>
    </lineage>
</organism>
<name>A0ABT7MX18_9MICO</name>
<dbReference type="RefSeq" id="WP_286287871.1">
    <property type="nucleotide sequence ID" value="NZ_JASXSZ010000002.1"/>
</dbReference>
<dbReference type="Proteomes" id="UP001235064">
    <property type="component" value="Unassembled WGS sequence"/>
</dbReference>
<keyword evidence="1" id="KW-0812">Transmembrane</keyword>
<keyword evidence="3" id="KW-1185">Reference proteome</keyword>
<dbReference type="EMBL" id="JASXSZ010000002">
    <property type="protein sequence ID" value="MDL9978994.1"/>
    <property type="molecule type" value="Genomic_DNA"/>
</dbReference>
<evidence type="ECO:0000313" key="2">
    <source>
        <dbReference type="EMBL" id="MDL9978994.1"/>
    </source>
</evidence>